<sequence>MKKIPVIIDCDPGTDDAFAIALAKASGRLDIRALTPVSGNVGLEHTAPNALALNDYLALGVPVGKGADRPMIKERVINLATHGENGLGGVELPAPRCTFEEDHAWDVIYREAVAQKGELEIAAIGPLTNIAITLLKYPDIKPLIKRITMMGGAWGVGNSTPYAEFNIWIDPHACDVVFKSGIPITMVGLDATRQTFFTAEEMDRLLASDCAVSPLLRGIWEYTRAQKAREGRESGIILHDALAIAAIYCPEVIHTEPYFATCEVRGSLTEGQTVVDLPNRWKKEPNVDVAMSADKEKLYALLQEMVAFYQN</sequence>
<dbReference type="Proteomes" id="UP000184089">
    <property type="component" value="Unassembled WGS sequence"/>
</dbReference>
<dbReference type="InterPro" id="IPR036452">
    <property type="entry name" value="Ribo_hydro-like"/>
</dbReference>
<dbReference type="InterPro" id="IPR001910">
    <property type="entry name" value="Inosine/uridine_hydrolase_dom"/>
</dbReference>
<name>A0AAQ1MBD2_9FIRM</name>
<reference evidence="6" key="2">
    <citation type="submission" date="2016-11" db="EMBL/GenBank/DDBJ databases">
        <authorList>
            <person name="Jaros S."/>
            <person name="Januszkiewicz K."/>
            <person name="Wedrychowicz H."/>
        </authorList>
    </citation>
    <scope>NUCLEOTIDE SEQUENCE [LARGE SCALE GENOMIC DNA]</scope>
    <source>
        <strain evidence="6">DSM 4029</strain>
    </source>
</reference>
<dbReference type="SUPFAM" id="SSF53590">
    <property type="entry name" value="Nucleoside hydrolase"/>
    <property type="match status" value="1"/>
</dbReference>
<accession>A0AAQ1MBD2</accession>
<keyword evidence="1 5" id="KW-0378">Hydrolase</keyword>
<dbReference type="GO" id="GO:0005829">
    <property type="term" value="C:cytosol"/>
    <property type="evidence" value="ECO:0007669"/>
    <property type="project" value="TreeGrafter"/>
</dbReference>
<dbReference type="Gene3D" id="3.90.245.10">
    <property type="entry name" value="Ribonucleoside hydrolase-like"/>
    <property type="match status" value="1"/>
</dbReference>
<reference evidence="5" key="1">
    <citation type="submission" date="2016-11" db="EMBL/GenBank/DDBJ databases">
        <authorList>
            <person name="Varghese N."/>
            <person name="Submissions S."/>
        </authorList>
    </citation>
    <scope>NUCLEOTIDE SEQUENCE</scope>
    <source>
        <strain evidence="5">DSM 4029</strain>
    </source>
</reference>
<dbReference type="EMBL" id="FQVY01000001">
    <property type="protein sequence ID" value="SHF63994.1"/>
    <property type="molecule type" value="Genomic_DNA"/>
</dbReference>
<proteinExistence type="predicted"/>
<evidence type="ECO:0000256" key="1">
    <source>
        <dbReference type="ARBA" id="ARBA00022801"/>
    </source>
</evidence>
<protein>
    <submittedName>
        <fullName evidence="5">Pyrimidine-specific ribonucleoside hydrolase</fullName>
    </submittedName>
</protein>
<evidence type="ECO:0000313" key="5">
    <source>
        <dbReference type="EMBL" id="SHF63994.1"/>
    </source>
</evidence>
<dbReference type="CDD" id="cd02651">
    <property type="entry name" value="nuc_hydro_IU_UC_XIUA"/>
    <property type="match status" value="1"/>
</dbReference>
<evidence type="ECO:0000259" key="3">
    <source>
        <dbReference type="Pfam" id="PF01156"/>
    </source>
</evidence>
<dbReference type="EMBL" id="WWVX01000007">
    <property type="protein sequence ID" value="MZL70176.1"/>
    <property type="molecule type" value="Genomic_DNA"/>
</dbReference>
<reference evidence="4 7" key="3">
    <citation type="journal article" date="2019" name="Nat. Med.">
        <title>A library of human gut bacterial isolates paired with longitudinal multiomics data enables mechanistic microbiome research.</title>
        <authorList>
            <person name="Poyet M."/>
            <person name="Groussin M."/>
            <person name="Gibbons S.M."/>
            <person name="Avila-Pacheco J."/>
            <person name="Jiang X."/>
            <person name="Kearney S.M."/>
            <person name="Perrotta A.R."/>
            <person name="Berdy B."/>
            <person name="Zhao S."/>
            <person name="Lieberman T.D."/>
            <person name="Swanson P.K."/>
            <person name="Smith M."/>
            <person name="Roesemann S."/>
            <person name="Alexander J.E."/>
            <person name="Rich S.A."/>
            <person name="Livny J."/>
            <person name="Vlamakis H."/>
            <person name="Clish C."/>
            <person name="Bullock K."/>
            <person name="Deik A."/>
            <person name="Scott J."/>
            <person name="Pierce K.A."/>
            <person name="Xavier R.J."/>
            <person name="Alm E.J."/>
        </authorList>
    </citation>
    <scope>NUCLEOTIDE SEQUENCE [LARGE SCALE GENOMIC DNA]</scope>
    <source>
        <strain evidence="4 7">BIOML-A2</strain>
    </source>
</reference>
<dbReference type="RefSeq" id="WP_021658548.1">
    <property type="nucleotide sequence ID" value="NZ_FQVY01000001.1"/>
</dbReference>
<evidence type="ECO:0000256" key="2">
    <source>
        <dbReference type="ARBA" id="ARBA00023295"/>
    </source>
</evidence>
<dbReference type="PANTHER" id="PTHR12304">
    <property type="entry name" value="INOSINE-URIDINE PREFERRING NUCLEOSIDE HYDROLASE"/>
    <property type="match status" value="1"/>
</dbReference>
<organism evidence="5 6">
    <name type="scientific">Bittarella massiliensis</name>
    <name type="common">ex Durand et al. 2017</name>
    <dbReference type="NCBI Taxonomy" id="1720313"/>
    <lineage>
        <taxon>Bacteria</taxon>
        <taxon>Bacillati</taxon>
        <taxon>Bacillota</taxon>
        <taxon>Clostridia</taxon>
        <taxon>Eubacteriales</taxon>
        <taxon>Oscillospiraceae</taxon>
        <taxon>Bittarella (ex Durand et al. 2017)</taxon>
    </lineage>
</organism>
<dbReference type="Pfam" id="PF01156">
    <property type="entry name" value="IU_nuc_hydro"/>
    <property type="match status" value="1"/>
</dbReference>
<gene>
    <name evidence="4" type="ORF">GT747_10465</name>
    <name evidence="5" type="ORF">SAMN05444424_0157</name>
</gene>
<dbReference type="GO" id="GO:0006152">
    <property type="term" value="P:purine nucleoside catabolic process"/>
    <property type="evidence" value="ECO:0007669"/>
    <property type="project" value="TreeGrafter"/>
</dbReference>
<comment type="caution">
    <text evidence="5">The sequence shown here is derived from an EMBL/GenBank/DDBJ whole genome shotgun (WGS) entry which is preliminary data.</text>
</comment>
<dbReference type="GO" id="GO:0008477">
    <property type="term" value="F:purine nucleosidase activity"/>
    <property type="evidence" value="ECO:0007669"/>
    <property type="project" value="TreeGrafter"/>
</dbReference>
<evidence type="ECO:0000313" key="7">
    <source>
        <dbReference type="Proteomes" id="UP000474718"/>
    </source>
</evidence>
<evidence type="ECO:0000313" key="4">
    <source>
        <dbReference type="EMBL" id="MZL70176.1"/>
    </source>
</evidence>
<feature type="domain" description="Inosine/uridine-preferring nucleoside hydrolase" evidence="3">
    <location>
        <begin position="6"/>
        <end position="299"/>
    </location>
</feature>
<dbReference type="AlphaFoldDB" id="A0AAQ1MBD2"/>
<keyword evidence="7" id="KW-1185">Reference proteome</keyword>
<dbReference type="InterPro" id="IPR023186">
    <property type="entry name" value="IUNH"/>
</dbReference>
<dbReference type="PANTHER" id="PTHR12304:SF4">
    <property type="entry name" value="URIDINE NUCLEOSIDASE"/>
    <property type="match status" value="1"/>
</dbReference>
<dbReference type="Proteomes" id="UP000474718">
    <property type="component" value="Unassembled WGS sequence"/>
</dbReference>
<keyword evidence="2" id="KW-0326">Glycosidase</keyword>
<evidence type="ECO:0000313" key="6">
    <source>
        <dbReference type="Proteomes" id="UP000184089"/>
    </source>
</evidence>